<comment type="function">
    <text evidence="10">The phosphoenolpyruvate-dependent sugar phosphotransferase system (sugar PTS), a major carbohydrate active transport system, catalyzes the phosphorylation of incoming sugar substrates concomitantly with their translocation across the cell membrane. The enzyme II UlaABC PTS system is involved in ascorbate transport.</text>
</comment>
<sequence>MNLITNNIIIHFIIFQLMDKAPIFLGLVALVGLLLQKKKSVEVVDGVVKTMIGMVLLSTGAGVLSGTVGPIMSTLSKALNVKGVMPANEAAFGVAMGTKLADAITITFILGFFIHVFLARITPFKNTKNVYLTAHMMFFLSAFLNLALPSIIKISNTGTIILASILAALYWTYLPSLPRIIGKSFLNDTITIGHCNMTGAFMGHYIGKWFGNKEQDAENLKLPGFLSVFKDNTIVTTTLMILLFLGIGIATGSKNMTTLSGNTNWVVWVFIQSLTFAAGMVILLSGVRMLIAAIVPAFKGISDKIIPNAIPAVDCAAFFPYSPNGAVIGFIGSVVGALVVLALLISIKSSIIIFPSPIIMVFDGGVVGVFANKTGGWRGSLIAGFVNSFIAHLGLVALYPLMGCVYGSGLMFSNIDWTVVWLPVLYIIKAIGSLFGFAI</sequence>
<accession>F6BKR2</accession>
<comment type="subcellular location">
    <subcellularLocation>
        <location evidence="1">Cell membrane</location>
        <topology evidence="1">Multi-pass membrane protein</topology>
    </subcellularLocation>
</comment>
<keyword evidence="16" id="KW-1185">Reference proteome</keyword>
<dbReference type="eggNOG" id="COG3037">
    <property type="taxonomic scope" value="Bacteria"/>
</dbReference>
<comment type="similarity">
    <text evidence="11">Belongs to the UlaA family.</text>
</comment>
<reference evidence="15" key="1">
    <citation type="submission" date="2011-05" db="EMBL/GenBank/DDBJ databases">
        <title>Complete sequence of Thermoanaerobacterium xylanolyticum LX-11.</title>
        <authorList>
            <consortium name="US DOE Joint Genome Institute"/>
            <person name="Lucas S."/>
            <person name="Han J."/>
            <person name="Lapidus A."/>
            <person name="Cheng J.-F."/>
            <person name="Goodwin L."/>
            <person name="Pitluck S."/>
            <person name="Peters L."/>
            <person name="Mikhailova N."/>
            <person name="Lu M."/>
            <person name="Han C."/>
            <person name="Tapia R."/>
            <person name="Land M."/>
            <person name="Hauser L."/>
            <person name="Kyrpides N."/>
            <person name="Ivanova N."/>
            <person name="Pagani I."/>
            <person name="Hemme C."/>
            <person name="Woyke T."/>
        </authorList>
    </citation>
    <scope>NUCLEOTIDE SEQUENCE</scope>
    <source>
        <strain evidence="15">LX-11</strain>
    </source>
</reference>
<dbReference type="Pfam" id="PF03611">
    <property type="entry name" value="EIIC-GAT"/>
    <property type="match status" value="1"/>
</dbReference>
<feature type="transmembrane region" description="Helical" evidence="14">
    <location>
        <begin position="419"/>
        <end position="438"/>
    </location>
</feature>
<gene>
    <name evidence="15" type="ordered locus">Thexy_2137</name>
</gene>
<evidence type="ECO:0000256" key="8">
    <source>
        <dbReference type="ARBA" id="ARBA00022989"/>
    </source>
</evidence>
<evidence type="ECO:0000256" key="4">
    <source>
        <dbReference type="ARBA" id="ARBA00022475"/>
    </source>
</evidence>
<evidence type="ECO:0000256" key="9">
    <source>
        <dbReference type="ARBA" id="ARBA00023136"/>
    </source>
</evidence>
<dbReference type="PANTHER" id="PTHR33843:SF4">
    <property type="entry name" value="ASCORBATE-SPECIFIC PTS SYSTEM EIIC COMPONENT"/>
    <property type="match status" value="1"/>
</dbReference>
<keyword evidence="3" id="KW-0813">Transport</keyword>
<keyword evidence="5" id="KW-0762">Sugar transport</keyword>
<keyword evidence="6" id="KW-0598">Phosphotransferase system</keyword>
<dbReference type="InterPro" id="IPR051562">
    <property type="entry name" value="Ascorbate-PTS_EIIC"/>
</dbReference>
<keyword evidence="4" id="KW-1003">Cell membrane</keyword>
<dbReference type="InterPro" id="IPR004703">
    <property type="entry name" value="PTS_sugar-sp_permease"/>
</dbReference>
<name>F6BKR2_THEXL</name>
<comment type="subunit">
    <text evidence="2">Homodimer.</text>
</comment>
<evidence type="ECO:0000256" key="12">
    <source>
        <dbReference type="ARBA" id="ARBA00039702"/>
    </source>
</evidence>
<dbReference type="STRING" id="858215.Thexy_2137"/>
<evidence type="ECO:0000256" key="11">
    <source>
        <dbReference type="ARBA" id="ARBA00038218"/>
    </source>
</evidence>
<evidence type="ECO:0000256" key="3">
    <source>
        <dbReference type="ARBA" id="ARBA00022448"/>
    </source>
</evidence>
<dbReference type="GO" id="GO:0009401">
    <property type="term" value="P:phosphoenolpyruvate-dependent sugar phosphotransferase system"/>
    <property type="evidence" value="ECO:0007669"/>
    <property type="project" value="UniProtKB-KW"/>
</dbReference>
<evidence type="ECO:0000256" key="2">
    <source>
        <dbReference type="ARBA" id="ARBA00011738"/>
    </source>
</evidence>
<evidence type="ECO:0000313" key="16">
    <source>
        <dbReference type="Proteomes" id="UP000007239"/>
    </source>
</evidence>
<dbReference type="Proteomes" id="UP000007239">
    <property type="component" value="Chromosome"/>
</dbReference>
<keyword evidence="9 14" id="KW-0472">Membrane</keyword>
<feature type="transmembrane region" description="Helical" evidence="14">
    <location>
        <begin position="130"/>
        <end position="148"/>
    </location>
</feature>
<feature type="transmembrane region" description="Helical" evidence="14">
    <location>
        <begin position="265"/>
        <end position="284"/>
    </location>
</feature>
<feature type="transmembrane region" description="Helical" evidence="14">
    <location>
        <begin position="47"/>
        <end position="72"/>
    </location>
</feature>
<proteinExistence type="inferred from homology"/>
<protein>
    <recommendedName>
        <fullName evidence="12">Ascorbate-specific PTS system EIIC component</fullName>
    </recommendedName>
    <alternativeName>
        <fullName evidence="13">Ascorbate-specific permease IIC component UlaA</fullName>
    </alternativeName>
</protein>
<evidence type="ECO:0000256" key="13">
    <source>
        <dbReference type="ARBA" id="ARBA00042859"/>
    </source>
</evidence>
<dbReference type="RefSeq" id="WP_013788874.1">
    <property type="nucleotide sequence ID" value="NC_015555.1"/>
</dbReference>
<evidence type="ECO:0000256" key="14">
    <source>
        <dbReference type="SAM" id="Phobius"/>
    </source>
</evidence>
<feature type="transmembrane region" description="Helical" evidence="14">
    <location>
        <begin position="154"/>
        <end position="174"/>
    </location>
</feature>
<dbReference type="KEGG" id="txy:Thexy_2137"/>
<dbReference type="AlphaFoldDB" id="F6BKR2"/>
<keyword evidence="8 14" id="KW-1133">Transmembrane helix</keyword>
<feature type="transmembrane region" description="Helical" evidence="14">
    <location>
        <begin position="351"/>
        <end position="372"/>
    </location>
</feature>
<evidence type="ECO:0000256" key="10">
    <source>
        <dbReference type="ARBA" id="ARBA00037387"/>
    </source>
</evidence>
<dbReference type="GO" id="GO:0005886">
    <property type="term" value="C:plasma membrane"/>
    <property type="evidence" value="ECO:0007669"/>
    <property type="project" value="UniProtKB-SubCell"/>
</dbReference>
<evidence type="ECO:0000313" key="15">
    <source>
        <dbReference type="EMBL" id="AEF18145.1"/>
    </source>
</evidence>
<feature type="transmembrane region" description="Helical" evidence="14">
    <location>
        <begin position="234"/>
        <end position="253"/>
    </location>
</feature>
<feature type="transmembrane region" description="Helical" evidence="14">
    <location>
        <begin position="326"/>
        <end position="345"/>
    </location>
</feature>
<dbReference type="EMBL" id="CP002739">
    <property type="protein sequence ID" value="AEF18145.1"/>
    <property type="molecule type" value="Genomic_DNA"/>
</dbReference>
<evidence type="ECO:0000256" key="6">
    <source>
        <dbReference type="ARBA" id="ARBA00022683"/>
    </source>
</evidence>
<dbReference type="PANTHER" id="PTHR33843">
    <property type="entry name" value="ASCORBATE-SPECIFIC PTS SYSTEM EIIC COMPONENT"/>
    <property type="match status" value="1"/>
</dbReference>
<feature type="transmembrane region" description="Helical" evidence="14">
    <location>
        <begin position="92"/>
        <end position="118"/>
    </location>
</feature>
<organism evidence="15 16">
    <name type="scientific">Thermoanaerobacterium xylanolyticum (strain ATCC 49914 / DSM 7097 / LX-11)</name>
    <dbReference type="NCBI Taxonomy" id="858215"/>
    <lineage>
        <taxon>Bacteria</taxon>
        <taxon>Bacillati</taxon>
        <taxon>Bacillota</taxon>
        <taxon>Clostridia</taxon>
        <taxon>Thermoanaerobacterales</taxon>
        <taxon>Thermoanaerobacteraceae</taxon>
        <taxon>Thermoanaerobacterium</taxon>
    </lineage>
</organism>
<evidence type="ECO:0000256" key="7">
    <source>
        <dbReference type="ARBA" id="ARBA00022692"/>
    </source>
</evidence>
<keyword evidence="7 14" id="KW-0812">Transmembrane</keyword>
<evidence type="ECO:0000256" key="1">
    <source>
        <dbReference type="ARBA" id="ARBA00004651"/>
    </source>
</evidence>
<evidence type="ECO:0000256" key="5">
    <source>
        <dbReference type="ARBA" id="ARBA00022597"/>
    </source>
</evidence>
<feature type="transmembrane region" description="Helical" evidence="14">
    <location>
        <begin position="379"/>
        <end position="399"/>
    </location>
</feature>
<feature type="transmembrane region" description="Helical" evidence="14">
    <location>
        <begin position="12"/>
        <end position="35"/>
    </location>
</feature>
<dbReference type="HOGENOM" id="CLU_031784_0_1_9"/>